<dbReference type="AlphaFoldDB" id="A0A271J5A5"/>
<keyword evidence="3" id="KW-1185">Reference proteome</keyword>
<gene>
    <name evidence="2" type="ORF">BSZ37_01640</name>
</gene>
<accession>A0A271J5A5</accession>
<feature type="transmembrane region" description="Helical" evidence="1">
    <location>
        <begin position="102"/>
        <end position="122"/>
    </location>
</feature>
<evidence type="ECO:0008006" key="4">
    <source>
        <dbReference type="Google" id="ProtNLM"/>
    </source>
</evidence>
<keyword evidence="1" id="KW-1133">Transmembrane helix</keyword>
<reference evidence="2 3" key="1">
    <citation type="submission" date="2016-11" db="EMBL/GenBank/DDBJ databases">
        <title>Study of marine rhodopsin-containing bacteria.</title>
        <authorList>
            <person name="Yoshizawa S."/>
            <person name="Kumagai Y."/>
            <person name="Kogure K."/>
        </authorList>
    </citation>
    <scope>NUCLEOTIDE SEQUENCE [LARGE SCALE GENOMIC DNA]</scope>
    <source>
        <strain evidence="2 3">SAORIC-28</strain>
    </source>
</reference>
<protein>
    <recommendedName>
        <fullName evidence="4">Phosphatidic acid phosphatase type 2/haloperoxidase domain-containing protein</fullName>
    </recommendedName>
</protein>
<dbReference type="Proteomes" id="UP000216339">
    <property type="component" value="Unassembled WGS sequence"/>
</dbReference>
<keyword evidence="1" id="KW-0472">Membrane</keyword>
<sequence length="161" mass="17629">MVRTGRADSLEVRTRERRLMPLLVGIASYAIGALLLWRTVEGPALPLIVSFAALFPINTAVLLLINTRWKISIHMTSLAGFVGVLLFTALTVWRELPADVEAALTLATVGPLVLLVPLLMWARVRVGAHTPGQVLAGAAFGLLVPQIELWWIVYEWLDLVG</sequence>
<keyword evidence="1" id="KW-0812">Transmembrane</keyword>
<evidence type="ECO:0000256" key="1">
    <source>
        <dbReference type="SAM" id="Phobius"/>
    </source>
</evidence>
<dbReference type="EMBL" id="MQWD01000001">
    <property type="protein sequence ID" value="PAP78613.1"/>
    <property type="molecule type" value="Genomic_DNA"/>
</dbReference>
<evidence type="ECO:0000313" key="2">
    <source>
        <dbReference type="EMBL" id="PAP78613.1"/>
    </source>
</evidence>
<name>A0A271J5A5_9BACT</name>
<feature type="transmembrane region" description="Helical" evidence="1">
    <location>
        <begin position="44"/>
        <end position="65"/>
    </location>
</feature>
<evidence type="ECO:0000313" key="3">
    <source>
        <dbReference type="Proteomes" id="UP000216339"/>
    </source>
</evidence>
<feature type="transmembrane region" description="Helical" evidence="1">
    <location>
        <begin position="20"/>
        <end position="38"/>
    </location>
</feature>
<dbReference type="Gene3D" id="1.20.144.10">
    <property type="entry name" value="Phosphatidic acid phosphatase type 2/haloperoxidase"/>
    <property type="match status" value="1"/>
</dbReference>
<feature type="transmembrane region" description="Helical" evidence="1">
    <location>
        <begin position="77"/>
        <end position="96"/>
    </location>
</feature>
<comment type="caution">
    <text evidence="2">The sequence shown here is derived from an EMBL/GenBank/DDBJ whole genome shotgun (WGS) entry which is preliminary data.</text>
</comment>
<organism evidence="2 3">
    <name type="scientific">Rubrivirga marina</name>
    <dbReference type="NCBI Taxonomy" id="1196024"/>
    <lineage>
        <taxon>Bacteria</taxon>
        <taxon>Pseudomonadati</taxon>
        <taxon>Rhodothermota</taxon>
        <taxon>Rhodothermia</taxon>
        <taxon>Rhodothermales</taxon>
        <taxon>Rubricoccaceae</taxon>
        <taxon>Rubrivirga</taxon>
    </lineage>
</organism>
<proteinExistence type="predicted"/>
<feature type="transmembrane region" description="Helical" evidence="1">
    <location>
        <begin position="134"/>
        <end position="153"/>
    </location>
</feature>